<dbReference type="Proteomes" id="UP000075714">
    <property type="component" value="Unassembled WGS sequence"/>
</dbReference>
<comment type="caution">
    <text evidence="1">The sequence shown here is derived from an EMBL/GenBank/DDBJ whole genome shotgun (WGS) entry which is preliminary data.</text>
</comment>
<sequence>MRCGPYTVVHKEHIEYYLDAGSGIGYRANSNQHWMIETYAARGIALDRAIFWEGKAAQGAEPYADVPPELFPMFTFYNILAPLDLKDGRNPLNVLTRLARPEDFVSVKIDIDEPRIEASWFEAILGEGPAGAARSVYAALIDELFWEHHFDFQPMRQLPMCVEAGPGAVG</sequence>
<name>A0A150GUZ4_GONPE</name>
<protein>
    <submittedName>
        <fullName evidence="1">Uncharacterized protein</fullName>
    </submittedName>
</protein>
<evidence type="ECO:0000313" key="2">
    <source>
        <dbReference type="Proteomes" id="UP000075714"/>
    </source>
</evidence>
<gene>
    <name evidence="1" type="ORF">GPECTOR_6g614</name>
</gene>
<organism evidence="1 2">
    <name type="scientific">Gonium pectorale</name>
    <name type="common">Green alga</name>
    <dbReference type="NCBI Taxonomy" id="33097"/>
    <lineage>
        <taxon>Eukaryota</taxon>
        <taxon>Viridiplantae</taxon>
        <taxon>Chlorophyta</taxon>
        <taxon>core chlorophytes</taxon>
        <taxon>Chlorophyceae</taxon>
        <taxon>CS clade</taxon>
        <taxon>Chlamydomonadales</taxon>
        <taxon>Volvocaceae</taxon>
        <taxon>Gonium</taxon>
    </lineage>
</organism>
<dbReference type="AlphaFoldDB" id="A0A150GUZ4"/>
<evidence type="ECO:0000313" key="1">
    <source>
        <dbReference type="EMBL" id="KXZ53697.1"/>
    </source>
</evidence>
<proteinExistence type="predicted"/>
<reference evidence="2" key="1">
    <citation type="journal article" date="2016" name="Nat. Commun.">
        <title>The Gonium pectorale genome demonstrates co-option of cell cycle regulation during the evolution of multicellularity.</title>
        <authorList>
            <person name="Hanschen E.R."/>
            <person name="Marriage T.N."/>
            <person name="Ferris P.J."/>
            <person name="Hamaji T."/>
            <person name="Toyoda A."/>
            <person name="Fujiyama A."/>
            <person name="Neme R."/>
            <person name="Noguchi H."/>
            <person name="Minakuchi Y."/>
            <person name="Suzuki M."/>
            <person name="Kawai-Toyooka H."/>
            <person name="Smith D.R."/>
            <person name="Sparks H."/>
            <person name="Anderson J."/>
            <person name="Bakaric R."/>
            <person name="Luria V."/>
            <person name="Karger A."/>
            <person name="Kirschner M.W."/>
            <person name="Durand P.M."/>
            <person name="Michod R.E."/>
            <person name="Nozaki H."/>
            <person name="Olson B.J."/>
        </authorList>
    </citation>
    <scope>NUCLEOTIDE SEQUENCE [LARGE SCALE GENOMIC DNA]</scope>
    <source>
        <strain evidence="2">NIES-2863</strain>
    </source>
</reference>
<keyword evidence="2" id="KW-1185">Reference proteome</keyword>
<dbReference type="EMBL" id="LSYV01000007">
    <property type="protein sequence ID" value="KXZ53697.1"/>
    <property type="molecule type" value="Genomic_DNA"/>
</dbReference>
<dbReference type="OrthoDB" id="521976at2759"/>
<accession>A0A150GUZ4</accession>